<keyword evidence="2" id="KW-1133">Transmembrane helix</keyword>
<evidence type="ECO:0000256" key="2">
    <source>
        <dbReference type="SAM" id="Phobius"/>
    </source>
</evidence>
<feature type="compositionally biased region" description="Low complexity" evidence="1">
    <location>
        <begin position="1709"/>
        <end position="1722"/>
    </location>
</feature>
<sequence length="1822" mass="198126">MVPLLGATTEVSADPAARHIYTFSDGTASTIALASPGSPARNIMVTLPNGAEVLDAEVTLSGASSTGWNQVISQNRADWAEGTSNGVDPRADDLALGMASPDMEFDGYGLDSMTTSTVSSAWSDNASFTIRQPHSSNATESRFSQQRSVSAATAGTYAGASFTYRDWIVSSDLRASNINSMLRLLHANNGTQVQGASMNNGLISLDFSGCSLPSLPFTWSGYGIRDWAISDDERAFGLLTTYYSSTSSQYHRIVEFDIRYPTTWTCLAVHDPSTNNHGDYSGISYDRTRDVVWVNHNLLNRVVAYHAEDGDFERNSTLYYNYFSTSGTPRGMVVNGSFIYFRSYASWQQDRLEAYAITGNLGSTLTKQQGTTSISANGYGLYYNGQRLVTQDYYAWSTSPMYREYGSGWSYEITPMPGTSSWVSLPMDVGETILSANMEVSWSATAAGDRVDYWVSADNGTHWEQVTNNQTIHFTHTGEVLRWKLQLVGSTAVAWWSQVQYSTEYEVSGDWSSELVQTGTEIGRIRATWLSDEPAGTSVEVHVSADNGTNWLTVQNNVEVQFDNSTFDGSGNRLKYRTLMTTTDSTVTPVIQNLVINYEEGWPASVRLDIGNDGDMEYTHVGVLTDPLVASNQAMVTALNTHAVQNGDGGTDIIFAIHAGSAGRVMLSNLDITYRYMSRVIEATMEGGTIVPDGEHRNLIVRAASGDVATSLLRLDVDLLSTQGSTPRLTWESGNVCSISNDPSGLVSFDAANCSSQEVGGVTSIRLPIMPNWAWDDESGVEVRVDLEDDLGLAVDAHETTDLNLRIENDIVLGDLEVTDEEGRVLLPSDWMRGGRNATFSGTIAFEDTARYPKPGEFGIRVVGQNLTLDGQPLEETKSFVNQTNPSYGLYSMSFQTPFQSSPGGMLFQVETFSMQNGSTYVNSNQNTVKLVLDGVSPLVIGATPSEGSEMHAGSQPISIMIQDSVDPPEEITVHYWIENQSDLNYNKVPDPSEYSQMLFRSPEIQAGGINIFNGIIDDSWNVHKERVSIYVTGQDTSGNSIALGGEAVCPEPPSPCNKDRSGVSDWTEDLTSYITREEFEPRLISENSTIIGHDDETPLHPGIQYTARLRIQDGNGWNDIRTIQLALAGDLNDPRQSIYGNVTLDANGITTIDFESGGDGLAVSNLYTSYGPDPFDTSDDPSTLFVDLRFQLTWWFPEEFDTDGSQTFIPVVEVTDWPCNEGEVVPCHDDRGGLGFDEWSLDNDLRFDMEPGHLTAVDLATGRNVFVSEGGEPALIAAGQVVRIEGRLLFSEDQIPAPGGACDIVVADLENTWSAVPRDDGHFTLDILVPNLQSGYLDASMILEALPGLATDETSTTPRLQLSVDGTPPEIDSISPNGDVRIDQANQVNVNLFTTDSSGFDDSIMTVLHYRVRAGSSEISRGSAPLSDLTIIQSNAMWSGKIDFTDGGATPLLPGYIVDVWVTGADRAGNPYENIANSELQPFDSWRLVRIGPSIDLPTSVIRWSEPSPVGGENVTLSIEGLNDIGEEGMVLFQIQQEIAPGIWGDVDGASTELRIMGNSTYNAAIDMSTRTVQEPEVERFRLVARDGHIDVDMMTLESLQIQPYQARDGAALAEQIEESQVTFLLYLAALFGLIFGTIMLVLYRQEMNSEGEDDSDGVQGEEQTALVEAESSGKSRSPPPPPGISTSPPPPPPGLSQPASPPPPAVANPAPVAAAPSQPAPLQWTDEQLVAQGWSPQQIATWRVQQAQAAYSQGSTSTEVTGGNTAARFSERVVDHVMRQHGITDRNAFLAAAEFFDSDGNRYLTTAELSKAAEALGEIR</sequence>
<evidence type="ECO:0000256" key="1">
    <source>
        <dbReference type="SAM" id="MobiDB-lite"/>
    </source>
</evidence>
<dbReference type="PROSITE" id="PS00018">
    <property type="entry name" value="EF_HAND_1"/>
    <property type="match status" value="1"/>
</dbReference>
<protein>
    <submittedName>
        <fullName evidence="3">Giant membrane protein</fullName>
    </submittedName>
</protein>
<feature type="compositionally biased region" description="Pro residues" evidence="1">
    <location>
        <begin position="1679"/>
        <end position="1708"/>
    </location>
</feature>
<feature type="region of interest" description="Disordered" evidence="1">
    <location>
        <begin position="1652"/>
        <end position="1722"/>
    </location>
</feature>
<accession>D6PBE8</accession>
<keyword evidence="2" id="KW-0812">Transmembrane</keyword>
<reference evidence="3" key="1">
    <citation type="journal article" date="2010" name="ISME J.">
        <title>Metagenome of the Mediterranean deep chlorophyll maximum studied by direct and fosmid library 454 pyrosequencing.</title>
        <authorList>
            <person name="Ghai R."/>
            <person name="Martin-Cuadrado A.B."/>
            <person name="Molto A.G."/>
            <person name="Heredia I.G."/>
            <person name="Cabrera R."/>
            <person name="Martin J."/>
            <person name="Verdu M."/>
            <person name="Deschamps P."/>
            <person name="Moreira D."/>
            <person name="Lopez-Garcia P."/>
            <person name="Mira A."/>
            <person name="Rodriguez-Valera F."/>
        </authorList>
    </citation>
    <scope>NUCLEOTIDE SEQUENCE</scope>
</reference>
<proteinExistence type="predicted"/>
<evidence type="ECO:0000313" key="3">
    <source>
        <dbReference type="EMBL" id="ADD93049.1"/>
    </source>
</evidence>
<organism evidence="3">
    <name type="scientific">uncultured archaeon MedDCM-OCT-S05-C10</name>
    <dbReference type="NCBI Taxonomy" id="743088"/>
    <lineage>
        <taxon>Archaea</taxon>
        <taxon>environmental samples</taxon>
    </lineage>
</organism>
<name>D6PBE8_9ARCH</name>
<dbReference type="InterPro" id="IPR018247">
    <property type="entry name" value="EF_Hand_1_Ca_BS"/>
</dbReference>
<feature type="transmembrane region" description="Helical" evidence="2">
    <location>
        <begin position="1625"/>
        <end position="1645"/>
    </location>
</feature>
<dbReference type="EMBL" id="GU942962">
    <property type="protein sequence ID" value="ADD93049.1"/>
    <property type="molecule type" value="Genomic_DNA"/>
</dbReference>
<keyword evidence="2" id="KW-0472">Membrane</keyword>